<reference evidence="1" key="1">
    <citation type="journal article" date="2015" name="Nature">
        <title>Complex archaea that bridge the gap between prokaryotes and eukaryotes.</title>
        <authorList>
            <person name="Spang A."/>
            <person name="Saw J.H."/>
            <person name="Jorgensen S.L."/>
            <person name="Zaremba-Niedzwiedzka K."/>
            <person name="Martijn J."/>
            <person name="Lind A.E."/>
            <person name="van Eijk R."/>
            <person name="Schleper C."/>
            <person name="Guy L."/>
            <person name="Ettema T.J."/>
        </authorList>
    </citation>
    <scope>NUCLEOTIDE SEQUENCE</scope>
</reference>
<evidence type="ECO:0000313" key="1">
    <source>
        <dbReference type="EMBL" id="KKM04881.1"/>
    </source>
</evidence>
<sequence>VYFWPDRIVRVINGTNTFVHGFYMAACAGGLLAATPNVAIPLTRKVLTGFTILRDRIRRPIILNALGDRGVTIAQPVTGGGRLLHAKTTTSSGAPTEEEISVIFIRDRTAQVLRDVLRGFIGKAEDPTLIASITSNVQKALQALVGQGLLSMYQSLNVARDEVEPRQWNVSVEVQPTLPVNWIFIDISVGIF</sequence>
<organism evidence="1">
    <name type="scientific">marine sediment metagenome</name>
    <dbReference type="NCBI Taxonomy" id="412755"/>
    <lineage>
        <taxon>unclassified sequences</taxon>
        <taxon>metagenomes</taxon>
        <taxon>ecological metagenomes</taxon>
    </lineage>
</organism>
<protein>
    <recommendedName>
        <fullName evidence="2">Tail sheath protein C-terminal domain-containing protein</fullName>
    </recommendedName>
</protein>
<dbReference type="AlphaFoldDB" id="A0A0F9JGI4"/>
<comment type="caution">
    <text evidence="1">The sequence shown here is derived from an EMBL/GenBank/DDBJ whole genome shotgun (WGS) entry which is preliminary data.</text>
</comment>
<accession>A0A0F9JGI4</accession>
<dbReference type="EMBL" id="LAZR01016352">
    <property type="protein sequence ID" value="KKM04881.1"/>
    <property type="molecule type" value="Genomic_DNA"/>
</dbReference>
<gene>
    <name evidence="1" type="ORF">LCGC14_1759720</name>
</gene>
<name>A0A0F9JGI4_9ZZZZ</name>
<feature type="non-terminal residue" evidence="1">
    <location>
        <position position="1"/>
    </location>
</feature>
<evidence type="ECO:0008006" key="2">
    <source>
        <dbReference type="Google" id="ProtNLM"/>
    </source>
</evidence>
<proteinExistence type="predicted"/>